<dbReference type="Proteomes" id="UP000011603">
    <property type="component" value="Unassembled WGS sequence"/>
</dbReference>
<proteinExistence type="predicted"/>
<accession>M0IT79</accession>
<evidence type="ECO:0000259" key="1">
    <source>
        <dbReference type="Pfam" id="PF02272"/>
    </source>
</evidence>
<reference evidence="2 3" key="1">
    <citation type="journal article" date="2014" name="PLoS Genet.">
        <title>Phylogenetically driven sequencing of extremely halophilic archaea reveals strategies for static and dynamic osmo-response.</title>
        <authorList>
            <person name="Becker E.A."/>
            <person name="Seitzer P.M."/>
            <person name="Tritt A."/>
            <person name="Larsen D."/>
            <person name="Krusor M."/>
            <person name="Yao A.I."/>
            <person name="Wu D."/>
            <person name="Madern D."/>
            <person name="Eisen J.A."/>
            <person name="Darling A.E."/>
            <person name="Facciotti M.T."/>
        </authorList>
    </citation>
    <scope>NUCLEOTIDE SEQUENCE [LARGE SCALE GENOMIC DNA]</scope>
    <source>
        <strain evidence="3">ATCC 33500 / DSM 1411 / JCM 8866 / NBRC 14739 / NCIMB 2177 / R-4</strain>
    </source>
</reference>
<evidence type="ECO:0000313" key="3">
    <source>
        <dbReference type="Proteomes" id="UP000011603"/>
    </source>
</evidence>
<sequence>ADVFVAVDESNAPFLVVASTGDVAAGDIVSEVTDEFGGGGGGGPTFAQGGGLGASAEEVLAYLRE</sequence>
<dbReference type="Pfam" id="PF02272">
    <property type="entry name" value="DHHA1"/>
    <property type="match status" value="1"/>
</dbReference>
<evidence type="ECO:0000313" key="2">
    <source>
        <dbReference type="EMBL" id="ELZ99262.1"/>
    </source>
</evidence>
<dbReference type="GO" id="GO:0003676">
    <property type="term" value="F:nucleic acid binding"/>
    <property type="evidence" value="ECO:0007669"/>
    <property type="project" value="InterPro"/>
</dbReference>
<feature type="domain" description="DHHA1" evidence="1">
    <location>
        <begin position="5"/>
        <end position="63"/>
    </location>
</feature>
<dbReference type="InterPro" id="IPR003156">
    <property type="entry name" value="DHHA1_dom"/>
</dbReference>
<protein>
    <submittedName>
        <fullName evidence="2">Alanyl-tRNA synthetase</fullName>
    </submittedName>
</protein>
<keyword evidence="3" id="KW-1185">Reference proteome</keyword>
<feature type="non-terminal residue" evidence="2">
    <location>
        <position position="1"/>
    </location>
</feature>
<dbReference type="Gene3D" id="3.10.310.40">
    <property type="match status" value="1"/>
</dbReference>
<dbReference type="PATRIC" id="fig|523841.21.peg.3113"/>
<dbReference type="GO" id="GO:0004812">
    <property type="term" value="F:aminoacyl-tRNA ligase activity"/>
    <property type="evidence" value="ECO:0007669"/>
    <property type="project" value="UniProtKB-KW"/>
</dbReference>
<comment type="caution">
    <text evidence="2">The sequence shown here is derived from an EMBL/GenBank/DDBJ whole genome shotgun (WGS) entry which is preliminary data.</text>
</comment>
<name>M0IT79_HALMT</name>
<dbReference type="AlphaFoldDB" id="M0IT79"/>
<dbReference type="EMBL" id="AOLO01000012">
    <property type="protein sequence ID" value="ELZ99262.1"/>
    <property type="molecule type" value="Genomic_DNA"/>
</dbReference>
<dbReference type="RefSeq" id="WP_004060208.1">
    <property type="nucleotide sequence ID" value="NZ_AOLO01000012.1"/>
</dbReference>
<organism evidence="2 3">
    <name type="scientific">Haloferax mediterranei (strain ATCC 33500 / DSM 1411 / JCM 8866 / NBRC 14739 / NCIMB 2177 / R-4)</name>
    <name type="common">Halobacterium mediterranei</name>
    <dbReference type="NCBI Taxonomy" id="523841"/>
    <lineage>
        <taxon>Archaea</taxon>
        <taxon>Methanobacteriati</taxon>
        <taxon>Methanobacteriota</taxon>
        <taxon>Stenosarchaea group</taxon>
        <taxon>Halobacteria</taxon>
        <taxon>Halobacteriales</taxon>
        <taxon>Haloferacaceae</taxon>
        <taxon>Haloferax</taxon>
    </lineage>
</organism>
<gene>
    <name evidence="2" type="ORF">C439_15424</name>
</gene>